<dbReference type="KEGG" id="cser:CCO03_12835"/>
<keyword evidence="2" id="KW-1185">Reference proteome</keyword>
<gene>
    <name evidence="1" type="ORF">CCO03_12835</name>
</gene>
<evidence type="ECO:0000313" key="1">
    <source>
        <dbReference type="EMBL" id="ARU05455.1"/>
    </source>
</evidence>
<evidence type="ECO:0008006" key="3">
    <source>
        <dbReference type="Google" id="ProtNLM"/>
    </source>
</evidence>
<accession>A0A1Y0EP87</accession>
<dbReference type="AlphaFoldDB" id="A0A1Y0EP87"/>
<name>A0A1Y0EP87_9BURK</name>
<reference evidence="1 2" key="1">
    <citation type="submission" date="2017-05" db="EMBL/GenBank/DDBJ databases">
        <authorList>
            <person name="Song R."/>
            <person name="Chenine A.L."/>
            <person name="Ruprecht R.M."/>
        </authorList>
    </citation>
    <scope>NUCLEOTIDE SEQUENCE [LARGE SCALE GENOMIC DNA]</scope>
    <source>
        <strain evidence="1 2">DSM 26136</strain>
    </source>
</reference>
<protein>
    <recommendedName>
        <fullName evidence="3">30S ribosomal protein S2</fullName>
    </recommendedName>
</protein>
<dbReference type="EMBL" id="CP021455">
    <property type="protein sequence ID" value="ARU05455.1"/>
    <property type="molecule type" value="Genomic_DNA"/>
</dbReference>
<dbReference type="SUPFAM" id="SSF52313">
    <property type="entry name" value="Ribosomal protein S2"/>
    <property type="match status" value="1"/>
</dbReference>
<proteinExistence type="predicted"/>
<organism evidence="1 2">
    <name type="scientific">Comamonas serinivorans</name>
    <dbReference type="NCBI Taxonomy" id="1082851"/>
    <lineage>
        <taxon>Bacteria</taxon>
        <taxon>Pseudomonadati</taxon>
        <taxon>Pseudomonadota</taxon>
        <taxon>Betaproteobacteria</taxon>
        <taxon>Burkholderiales</taxon>
        <taxon>Comamonadaceae</taxon>
        <taxon>Comamonas</taxon>
    </lineage>
</organism>
<sequence length="62" mass="6086">MAGAVAIERLDGIDHVIPGNDDSAKAVAGAIALIARAAGVWVGLSPSAIRPAAPGLLSITRA</sequence>
<evidence type="ECO:0000313" key="2">
    <source>
        <dbReference type="Proteomes" id="UP000196138"/>
    </source>
</evidence>
<dbReference type="Proteomes" id="UP000196138">
    <property type="component" value="Chromosome"/>
</dbReference>
<dbReference type="InterPro" id="IPR023591">
    <property type="entry name" value="Ribosomal_uS2_flav_dom_sf"/>
</dbReference>